<evidence type="ECO:0000313" key="8">
    <source>
        <dbReference type="Proteomes" id="UP000444721"/>
    </source>
</evidence>
<dbReference type="GO" id="GO:0016779">
    <property type="term" value="F:nucleotidyltransferase activity"/>
    <property type="evidence" value="ECO:0007669"/>
    <property type="project" value="UniProtKB-KW"/>
</dbReference>
<dbReference type="SUPFAM" id="SSF56399">
    <property type="entry name" value="ADP-ribosylation"/>
    <property type="match status" value="1"/>
</dbReference>
<dbReference type="InterPro" id="IPR041400">
    <property type="entry name" value="PARP16_N"/>
</dbReference>
<dbReference type="PANTHER" id="PTHR21328">
    <property type="entry name" value="POLY ADP-RIBOSE POLYMERASE FAMILY, MEMBER PARP"/>
    <property type="match status" value="1"/>
</dbReference>
<organism evidence="7 8">
    <name type="scientific">Naegleria fowleri</name>
    <name type="common">Brain eating amoeba</name>
    <dbReference type="NCBI Taxonomy" id="5763"/>
    <lineage>
        <taxon>Eukaryota</taxon>
        <taxon>Discoba</taxon>
        <taxon>Heterolobosea</taxon>
        <taxon>Tetramitia</taxon>
        <taxon>Eutetramitia</taxon>
        <taxon>Vahlkampfiidae</taxon>
        <taxon>Naegleria</taxon>
    </lineage>
</organism>
<evidence type="ECO:0000313" key="7">
    <source>
        <dbReference type="EMBL" id="KAF0985128.1"/>
    </source>
</evidence>
<accession>A0A6A5CIT9</accession>
<dbReference type="EMBL" id="VFQX01000001">
    <property type="protein sequence ID" value="KAF0985128.1"/>
    <property type="molecule type" value="Genomic_DNA"/>
</dbReference>
<dbReference type="OrthoDB" id="19501at2759"/>
<dbReference type="GO" id="GO:0016757">
    <property type="term" value="F:glycosyltransferase activity"/>
    <property type="evidence" value="ECO:0007669"/>
    <property type="project" value="UniProtKB-KW"/>
</dbReference>
<comment type="caution">
    <text evidence="7">The sequence shown here is derived from an EMBL/GenBank/DDBJ whole genome shotgun (WGS) entry which is preliminary data.</text>
</comment>
<keyword evidence="2" id="KW-0808">Transferase</keyword>
<sequence>MAQYHQGNTITDDFVLSSSPASSITISRESYDLYCCLLNSAAQSHRSESVLTPFPSTFIKNSKKDYDRLREVLSVMPSCDKVFVEPFCQNGNDITFNYNTDTDLSQLILDLINHIYRNLVNHGLEKKKISQEEIRDVFEFILKKQCNKKFSVHYVSYQQYLKCNNKPLLLKPDHIFELRYRNNDFDNSSTDFYTGFHGSSIENFYSIVTNSLQNMSGTSHMKTGNAFGNGVYLCEDLRVARDFSKGAVISWENSKLGSHLSAVVQCKVIGKKEYAMKTSSNDENRYLIAQNSSDLRIQYVLIFSHFKDENELKRSHNFSRGMIYFYIILLIAVIVGNYWKDIKRELKRLSP</sequence>
<dbReference type="VEuPathDB" id="AmoebaDB:NF0011720"/>
<dbReference type="Pfam" id="PF18084">
    <property type="entry name" value="ARTD15_N"/>
    <property type="match status" value="1"/>
</dbReference>
<evidence type="ECO:0000259" key="6">
    <source>
        <dbReference type="Pfam" id="PF18084"/>
    </source>
</evidence>
<evidence type="ECO:0000256" key="3">
    <source>
        <dbReference type="ARBA" id="ARBA00022695"/>
    </source>
</evidence>
<evidence type="ECO:0000256" key="1">
    <source>
        <dbReference type="ARBA" id="ARBA00022676"/>
    </source>
</evidence>
<dbReference type="VEuPathDB" id="AmoebaDB:FDP41_000167"/>
<evidence type="ECO:0000256" key="5">
    <source>
        <dbReference type="SAM" id="Phobius"/>
    </source>
</evidence>
<reference evidence="7 8" key="1">
    <citation type="journal article" date="2019" name="Sci. Rep.">
        <title>Nanopore sequencing improves the draft genome of the human pathogenic amoeba Naegleria fowleri.</title>
        <authorList>
            <person name="Liechti N."/>
            <person name="Schurch N."/>
            <person name="Bruggmann R."/>
            <person name="Wittwer M."/>
        </authorList>
    </citation>
    <scope>NUCLEOTIDE SEQUENCE [LARGE SCALE GENOMIC DNA]</scope>
    <source>
        <strain evidence="7 8">ATCC 30894</strain>
    </source>
</reference>
<dbReference type="GeneID" id="68107385"/>
<dbReference type="InterPro" id="IPR051838">
    <property type="entry name" value="ARTD_PARP"/>
</dbReference>
<keyword evidence="5" id="KW-1133">Transmembrane helix</keyword>
<evidence type="ECO:0000256" key="2">
    <source>
        <dbReference type="ARBA" id="ARBA00022679"/>
    </source>
</evidence>
<dbReference type="Proteomes" id="UP000444721">
    <property type="component" value="Unassembled WGS sequence"/>
</dbReference>
<dbReference type="RefSeq" id="XP_044569841.1">
    <property type="nucleotide sequence ID" value="XM_044704779.1"/>
</dbReference>
<feature type="domain" description="PARP16 N-terminal" evidence="6">
    <location>
        <begin position="30"/>
        <end position="88"/>
    </location>
</feature>
<feature type="transmembrane region" description="Helical" evidence="5">
    <location>
        <begin position="321"/>
        <end position="339"/>
    </location>
</feature>
<dbReference type="VEuPathDB" id="AmoebaDB:NfTy_025300"/>
<proteinExistence type="predicted"/>
<gene>
    <name evidence="7" type="ORF">FDP41_000167</name>
</gene>
<dbReference type="Gene3D" id="3.90.228.10">
    <property type="match status" value="1"/>
</dbReference>
<dbReference type="AlphaFoldDB" id="A0A6A5CIT9"/>
<evidence type="ECO:0000256" key="4">
    <source>
        <dbReference type="ARBA" id="ARBA00023027"/>
    </source>
</evidence>
<protein>
    <recommendedName>
        <fullName evidence="6">PARP16 N-terminal domain-containing protein</fullName>
    </recommendedName>
</protein>
<name>A0A6A5CIT9_NAEFO</name>
<keyword evidence="8" id="KW-1185">Reference proteome</keyword>
<keyword evidence="4" id="KW-0520">NAD</keyword>
<keyword evidence="3" id="KW-0548">Nucleotidyltransferase</keyword>
<keyword evidence="5" id="KW-0812">Transmembrane</keyword>
<keyword evidence="1" id="KW-0328">Glycosyltransferase</keyword>
<keyword evidence="5" id="KW-0472">Membrane</keyword>